<proteinExistence type="predicted"/>
<dbReference type="SUPFAM" id="SSF55729">
    <property type="entry name" value="Acyl-CoA N-acyltransferases (Nat)"/>
    <property type="match status" value="1"/>
</dbReference>
<dbReference type="OrthoDB" id="118465at2"/>
<dbReference type="CDD" id="cd04301">
    <property type="entry name" value="NAT_SF"/>
    <property type="match status" value="1"/>
</dbReference>
<reference evidence="4 5" key="1">
    <citation type="submission" date="2016-10" db="EMBL/GenBank/DDBJ databases">
        <authorList>
            <person name="de Groot N.N."/>
        </authorList>
    </citation>
    <scope>NUCLEOTIDE SEQUENCE [LARGE SCALE GENOMIC DNA]</scope>
    <source>
        <strain evidence="4 5">DSM 29619</strain>
    </source>
</reference>
<dbReference type="PROSITE" id="PS51186">
    <property type="entry name" value="GNAT"/>
    <property type="match status" value="1"/>
</dbReference>
<accession>A0A1I1IHL6</accession>
<dbReference type="PANTHER" id="PTHR43877:SF1">
    <property type="entry name" value="ACETYLTRANSFERASE"/>
    <property type="match status" value="1"/>
</dbReference>
<keyword evidence="2" id="KW-0012">Acyltransferase</keyword>
<feature type="domain" description="N-acetyltransferase" evidence="3">
    <location>
        <begin position="21"/>
        <end position="184"/>
    </location>
</feature>
<dbReference type="Pfam" id="PF13508">
    <property type="entry name" value="Acetyltransf_7"/>
    <property type="match status" value="1"/>
</dbReference>
<dbReference type="Gene3D" id="3.40.630.30">
    <property type="match status" value="1"/>
</dbReference>
<organism evidence="4 5">
    <name type="scientific">Pseudooceanicola nitratireducens</name>
    <dbReference type="NCBI Taxonomy" id="517719"/>
    <lineage>
        <taxon>Bacteria</taxon>
        <taxon>Pseudomonadati</taxon>
        <taxon>Pseudomonadota</taxon>
        <taxon>Alphaproteobacteria</taxon>
        <taxon>Rhodobacterales</taxon>
        <taxon>Paracoccaceae</taxon>
        <taxon>Pseudooceanicola</taxon>
    </lineage>
</organism>
<keyword evidence="1 4" id="KW-0808">Transferase</keyword>
<dbReference type="AlphaFoldDB" id="A0A1I1IHL6"/>
<name>A0A1I1IHL6_9RHOB</name>
<evidence type="ECO:0000259" key="3">
    <source>
        <dbReference type="PROSITE" id="PS51186"/>
    </source>
</evidence>
<evidence type="ECO:0000313" key="5">
    <source>
        <dbReference type="Proteomes" id="UP000231644"/>
    </source>
</evidence>
<evidence type="ECO:0000256" key="1">
    <source>
        <dbReference type="ARBA" id="ARBA00022679"/>
    </source>
</evidence>
<evidence type="ECO:0000256" key="2">
    <source>
        <dbReference type="ARBA" id="ARBA00023315"/>
    </source>
</evidence>
<dbReference type="RefSeq" id="WP_093450319.1">
    <property type="nucleotide sequence ID" value="NZ_FNZG01000002.1"/>
</dbReference>
<sequence>MTTLQTSQPHSCLLADLTKKATVRVAMPADTDAVARVLARSYRALLAKDYEPELLRQVLPLISQANPRLLSCGTYFVVEEEDRILACGGWTDVSPHGAPGRLGVGHVRHVAVDPGVARQGYGALLMERVLASARATQVWDLRCQSTLTGAPFYGALGFESLGRIEVRMPTGVLFPAVQMRRVEPAQEPEDL</sequence>
<dbReference type="InterPro" id="IPR050832">
    <property type="entry name" value="Bact_Acetyltransf"/>
</dbReference>
<dbReference type="InterPro" id="IPR000182">
    <property type="entry name" value="GNAT_dom"/>
</dbReference>
<dbReference type="PANTHER" id="PTHR43877">
    <property type="entry name" value="AMINOALKYLPHOSPHONATE N-ACETYLTRANSFERASE-RELATED-RELATED"/>
    <property type="match status" value="1"/>
</dbReference>
<dbReference type="InterPro" id="IPR016181">
    <property type="entry name" value="Acyl_CoA_acyltransferase"/>
</dbReference>
<dbReference type="GO" id="GO:0016747">
    <property type="term" value="F:acyltransferase activity, transferring groups other than amino-acyl groups"/>
    <property type="evidence" value="ECO:0007669"/>
    <property type="project" value="InterPro"/>
</dbReference>
<evidence type="ECO:0000313" key="4">
    <source>
        <dbReference type="EMBL" id="SFC35142.1"/>
    </source>
</evidence>
<dbReference type="Proteomes" id="UP000231644">
    <property type="component" value="Unassembled WGS sequence"/>
</dbReference>
<gene>
    <name evidence="4" type="ORF">SAMN05421762_0647</name>
</gene>
<dbReference type="EMBL" id="FOLX01000001">
    <property type="protein sequence ID" value="SFC35142.1"/>
    <property type="molecule type" value="Genomic_DNA"/>
</dbReference>
<dbReference type="STRING" id="517719.SAMN05421762_0647"/>
<protein>
    <submittedName>
        <fullName evidence="4">Acetyltransferase, GNAT family</fullName>
    </submittedName>
</protein>
<keyword evidence="5" id="KW-1185">Reference proteome</keyword>